<evidence type="ECO:0000313" key="1">
    <source>
        <dbReference type="EMBL" id="KTT15550.1"/>
    </source>
</evidence>
<organism evidence="1 2">
    <name type="scientific">Pseudacidovorax intermedius</name>
    <dbReference type="NCBI Taxonomy" id="433924"/>
    <lineage>
        <taxon>Bacteria</taxon>
        <taxon>Pseudomonadati</taxon>
        <taxon>Pseudomonadota</taxon>
        <taxon>Betaproteobacteria</taxon>
        <taxon>Burkholderiales</taxon>
        <taxon>Comamonadaceae</taxon>
        <taxon>Pseudacidovorax</taxon>
    </lineage>
</organism>
<dbReference type="Proteomes" id="UP000072741">
    <property type="component" value="Unassembled WGS sequence"/>
</dbReference>
<name>A0A147GPA3_9BURK</name>
<sequence length="90" mass="10100">MTRLHSPLLSRPAARRLWALAALPALLAGCVVAPPAPVRVEARPVVVTPPGVVYVAPTYAMPAPGYVWHYHPHYGWGWYHPVYGWHRGWR</sequence>
<dbReference type="RefSeq" id="WP_058643761.1">
    <property type="nucleotide sequence ID" value="NZ_LDSL01000140.1"/>
</dbReference>
<gene>
    <name evidence="1" type="ORF">NS331_20305</name>
</gene>
<dbReference type="PATRIC" id="fig|433924.3.peg.1091"/>
<dbReference type="EMBL" id="LDSL01000140">
    <property type="protein sequence ID" value="KTT15550.1"/>
    <property type="molecule type" value="Genomic_DNA"/>
</dbReference>
<keyword evidence="2" id="KW-1185">Reference proteome</keyword>
<comment type="caution">
    <text evidence="1">The sequence shown here is derived from an EMBL/GenBank/DDBJ whole genome shotgun (WGS) entry which is preliminary data.</text>
</comment>
<reference evidence="1 2" key="1">
    <citation type="journal article" date="2016" name="Front. Microbiol.">
        <title>Genomic Resource of Rice Seed Associated Bacteria.</title>
        <authorList>
            <person name="Midha S."/>
            <person name="Bansal K."/>
            <person name="Sharma S."/>
            <person name="Kumar N."/>
            <person name="Patil P.P."/>
            <person name="Chaudhry V."/>
            <person name="Patil P.B."/>
        </authorList>
    </citation>
    <scope>NUCLEOTIDE SEQUENCE [LARGE SCALE GENOMIC DNA]</scope>
    <source>
        <strain evidence="1 2">NS331</strain>
    </source>
</reference>
<dbReference type="AlphaFoldDB" id="A0A147GPA3"/>
<accession>A0A147GPA3</accession>
<dbReference type="PROSITE" id="PS51257">
    <property type="entry name" value="PROKAR_LIPOPROTEIN"/>
    <property type="match status" value="1"/>
</dbReference>
<protein>
    <submittedName>
        <fullName evidence="1">Uncharacterized protein</fullName>
    </submittedName>
</protein>
<evidence type="ECO:0000313" key="2">
    <source>
        <dbReference type="Proteomes" id="UP000072741"/>
    </source>
</evidence>
<proteinExistence type="predicted"/>